<dbReference type="InterPro" id="IPR000923">
    <property type="entry name" value="BlueCu_1"/>
</dbReference>
<feature type="signal peptide" evidence="5">
    <location>
        <begin position="1"/>
        <end position="25"/>
    </location>
</feature>
<evidence type="ECO:0000256" key="5">
    <source>
        <dbReference type="SAM" id="SignalP"/>
    </source>
</evidence>
<dbReference type="AlphaFoldDB" id="A0A6B2R1R3"/>
<proteinExistence type="predicted"/>
<feature type="chain" id="PRO_5025677023" evidence="5">
    <location>
        <begin position="26"/>
        <end position="165"/>
    </location>
</feature>
<evidence type="ECO:0000256" key="4">
    <source>
        <dbReference type="ARBA" id="ARBA00023008"/>
    </source>
</evidence>
<comment type="caution">
    <text evidence="7">The sequence shown here is derived from an EMBL/GenBank/DDBJ whole genome shotgun (WGS) entry which is preliminary data.</text>
</comment>
<accession>A0A6B2R1R3</accession>
<evidence type="ECO:0000313" key="7">
    <source>
        <dbReference type="EMBL" id="NDY84038.1"/>
    </source>
</evidence>
<evidence type="ECO:0000256" key="1">
    <source>
        <dbReference type="ARBA" id="ARBA00004418"/>
    </source>
</evidence>
<dbReference type="EMBL" id="JAAGRN010000009">
    <property type="protein sequence ID" value="NDY84038.1"/>
    <property type="molecule type" value="Genomic_DNA"/>
</dbReference>
<dbReference type="CDD" id="cd04211">
    <property type="entry name" value="Cupredoxin_like_2"/>
    <property type="match status" value="1"/>
</dbReference>
<dbReference type="GO" id="GO:0042597">
    <property type="term" value="C:periplasmic space"/>
    <property type="evidence" value="ECO:0007669"/>
    <property type="project" value="UniProtKB-SubCell"/>
</dbReference>
<dbReference type="SUPFAM" id="SSF49503">
    <property type="entry name" value="Cupredoxins"/>
    <property type="match status" value="1"/>
</dbReference>
<dbReference type="RefSeq" id="WP_163655849.1">
    <property type="nucleotide sequence ID" value="NZ_JAAGRN010000009.1"/>
</dbReference>
<dbReference type="GO" id="GO:0009055">
    <property type="term" value="F:electron transfer activity"/>
    <property type="evidence" value="ECO:0007669"/>
    <property type="project" value="InterPro"/>
</dbReference>
<gene>
    <name evidence="7" type="ORF">G3I67_12435</name>
</gene>
<name>A0A6B2R1R3_9BURK</name>
<keyword evidence="5" id="KW-0732">Signal</keyword>
<keyword evidence="3" id="KW-0574">Periplasm</keyword>
<dbReference type="Gene3D" id="2.60.40.420">
    <property type="entry name" value="Cupredoxins - blue copper proteins"/>
    <property type="match status" value="1"/>
</dbReference>
<evidence type="ECO:0000256" key="2">
    <source>
        <dbReference type="ARBA" id="ARBA00022723"/>
    </source>
</evidence>
<dbReference type="GO" id="GO:0005507">
    <property type="term" value="F:copper ion binding"/>
    <property type="evidence" value="ECO:0007669"/>
    <property type="project" value="InterPro"/>
</dbReference>
<sequence>MLDHFKNIRLVLMIGLIGFAASSWAAGNHAGGHSHGTDSSAIGQPGQVDQVMRTIQVDMSDAMRFSPSRISVKSGETIKFVLTNSGKVKHEFVLGTEKDLKEHYQQMLKVPEMEHDEPNMVTVEPGKSGTVIWKFSTSGIVDFACLLPGHYDAGMKGLVQVGATK</sequence>
<dbReference type="PANTHER" id="PTHR38439">
    <property type="entry name" value="AURACYANIN-B"/>
    <property type="match status" value="1"/>
</dbReference>
<organism evidence="7">
    <name type="scientific">Sheuella amnicola</name>
    <dbReference type="NCBI Taxonomy" id="2707330"/>
    <lineage>
        <taxon>Bacteria</taxon>
        <taxon>Pseudomonadati</taxon>
        <taxon>Pseudomonadota</taxon>
        <taxon>Betaproteobacteria</taxon>
        <taxon>Burkholderiales</taxon>
        <taxon>Alcaligenaceae</taxon>
        <taxon>Sheuella</taxon>
    </lineage>
</organism>
<keyword evidence="2" id="KW-0479">Metal-binding</keyword>
<dbReference type="InterPro" id="IPR050845">
    <property type="entry name" value="Cu-binding_ET"/>
</dbReference>
<feature type="domain" description="Blue (type 1) copper" evidence="6">
    <location>
        <begin position="56"/>
        <end position="161"/>
    </location>
</feature>
<evidence type="ECO:0000256" key="3">
    <source>
        <dbReference type="ARBA" id="ARBA00022764"/>
    </source>
</evidence>
<comment type="subcellular location">
    <subcellularLocation>
        <location evidence="1">Periplasm</location>
    </subcellularLocation>
</comment>
<protein>
    <submittedName>
        <fullName evidence="7">Cupredoxin family protein</fullName>
    </submittedName>
</protein>
<dbReference type="InterPro" id="IPR008972">
    <property type="entry name" value="Cupredoxin"/>
</dbReference>
<keyword evidence="4" id="KW-0186">Copper</keyword>
<dbReference type="Pfam" id="PF00127">
    <property type="entry name" value="Copper-bind"/>
    <property type="match status" value="1"/>
</dbReference>
<reference evidence="7" key="1">
    <citation type="submission" date="2020-02" db="EMBL/GenBank/DDBJ databases">
        <authorList>
            <person name="Chen W.-M."/>
        </authorList>
    </citation>
    <scope>NUCLEOTIDE SEQUENCE</scope>
    <source>
        <strain evidence="7">NBD-18</strain>
    </source>
</reference>
<evidence type="ECO:0000259" key="6">
    <source>
        <dbReference type="Pfam" id="PF00127"/>
    </source>
</evidence>
<dbReference type="PANTHER" id="PTHR38439:SF3">
    <property type="entry name" value="COPPER-RESISTANT CUPROPROTEIN COPI"/>
    <property type="match status" value="1"/>
</dbReference>